<protein>
    <submittedName>
        <fullName evidence="2">Uncharacterized protein</fullName>
    </submittedName>
</protein>
<reference evidence="2 3" key="1">
    <citation type="submission" date="2023-12" db="EMBL/GenBank/DDBJ databases">
        <title>Streptomyces sp. V4-01.</title>
        <authorList>
            <person name="Somphong A."/>
            <person name="Phongsopitanun W."/>
        </authorList>
    </citation>
    <scope>NUCLEOTIDE SEQUENCE [LARGE SCALE GENOMIC DNA]</scope>
    <source>
        <strain evidence="2 3">V4-01</strain>
    </source>
</reference>
<sequence>MSEQQDALEDLESSGVLAALAWADASAYRRTMEDYDPDTGHDQGWVGSTAHKLLVDRLHRAFSTGKHSVDSPESASAGLDLVAAGLAPGEHRKMPLIAPGVVAWSDLNQSPGWRCGEWRILLTSFAYGESNRIPWPQKSPTKQRVASQGKPAGWLDPHPTLFGDEPDSLAAVIQALREEDADLNATTLIAAHSIERELGIRELYLGRSRLNRGGGDAWYWKHDLLATDPGTPTVGPIPASPDPLPGSPSVQDAPVRLRRQSLEGSRERRQASGENDK</sequence>
<accession>A0ABU7P5T5</accession>
<gene>
    <name evidence="2" type="ORF">V2S66_04250</name>
</gene>
<organism evidence="2 3">
    <name type="scientific">Actinacidiphila polyblastidii</name>
    <dbReference type="NCBI Taxonomy" id="3110430"/>
    <lineage>
        <taxon>Bacteria</taxon>
        <taxon>Bacillati</taxon>
        <taxon>Actinomycetota</taxon>
        <taxon>Actinomycetes</taxon>
        <taxon>Kitasatosporales</taxon>
        <taxon>Streptomycetaceae</taxon>
        <taxon>Actinacidiphila</taxon>
    </lineage>
</organism>
<keyword evidence="3" id="KW-1185">Reference proteome</keyword>
<comment type="caution">
    <text evidence="2">The sequence shown here is derived from an EMBL/GenBank/DDBJ whole genome shotgun (WGS) entry which is preliminary data.</text>
</comment>
<dbReference type="Proteomes" id="UP001344658">
    <property type="component" value="Unassembled WGS sequence"/>
</dbReference>
<dbReference type="RefSeq" id="WP_330793059.1">
    <property type="nucleotide sequence ID" value="NZ_JAZEWV010000002.1"/>
</dbReference>
<name>A0ABU7P5T5_9ACTN</name>
<proteinExistence type="predicted"/>
<evidence type="ECO:0000256" key="1">
    <source>
        <dbReference type="SAM" id="MobiDB-lite"/>
    </source>
</evidence>
<feature type="compositionally biased region" description="Basic and acidic residues" evidence="1">
    <location>
        <begin position="260"/>
        <end position="277"/>
    </location>
</feature>
<evidence type="ECO:0000313" key="3">
    <source>
        <dbReference type="Proteomes" id="UP001344658"/>
    </source>
</evidence>
<evidence type="ECO:0000313" key="2">
    <source>
        <dbReference type="EMBL" id="MEE4541178.1"/>
    </source>
</evidence>
<dbReference type="EMBL" id="JAZEWV010000002">
    <property type="protein sequence ID" value="MEE4541178.1"/>
    <property type="molecule type" value="Genomic_DNA"/>
</dbReference>
<feature type="region of interest" description="Disordered" evidence="1">
    <location>
        <begin position="230"/>
        <end position="277"/>
    </location>
</feature>